<dbReference type="CDD" id="cd02869">
    <property type="entry name" value="PseudoU_synth_RluA_like"/>
    <property type="match status" value="1"/>
</dbReference>
<feature type="repeat" description="PPR" evidence="2">
    <location>
        <begin position="111"/>
        <end position="145"/>
    </location>
</feature>
<feature type="repeat" description="PPR" evidence="2">
    <location>
        <begin position="146"/>
        <end position="180"/>
    </location>
</feature>
<dbReference type="PANTHER" id="PTHR47936:SF1">
    <property type="entry name" value="PENTATRICOPEPTIDE REPEAT-CONTAINING PROTEIN GUN1, CHLOROPLASTIC"/>
    <property type="match status" value="1"/>
</dbReference>
<keyword evidence="1" id="KW-0677">Repeat</keyword>
<gene>
    <name evidence="5" type="ORF">SPIL2461_LOCUS4668</name>
</gene>
<dbReference type="InterPro" id="IPR001478">
    <property type="entry name" value="PDZ"/>
</dbReference>
<dbReference type="GO" id="GO:0003723">
    <property type="term" value="F:RNA binding"/>
    <property type="evidence" value="ECO:0007669"/>
    <property type="project" value="InterPro"/>
</dbReference>
<comment type="caution">
    <text evidence="5">The sequence shown here is derived from an EMBL/GenBank/DDBJ whole genome shotgun (WGS) entry which is preliminary data.</text>
</comment>
<dbReference type="Gene3D" id="1.25.40.10">
    <property type="entry name" value="Tetratricopeptide repeat domain"/>
    <property type="match status" value="3"/>
</dbReference>
<feature type="region of interest" description="Disordered" evidence="3">
    <location>
        <begin position="19"/>
        <end position="41"/>
    </location>
</feature>
<dbReference type="PANTHER" id="PTHR47936">
    <property type="entry name" value="PPR_LONG DOMAIN-CONTAINING PROTEIN"/>
    <property type="match status" value="1"/>
</dbReference>
<evidence type="ECO:0000256" key="2">
    <source>
        <dbReference type="PROSITE-ProRule" id="PRU00708"/>
    </source>
</evidence>
<dbReference type="InterPro" id="IPR020103">
    <property type="entry name" value="PsdUridine_synth_cat_dom_sf"/>
</dbReference>
<dbReference type="InterPro" id="IPR002885">
    <property type="entry name" value="PPR_rpt"/>
</dbReference>
<proteinExistence type="predicted"/>
<dbReference type="Pfam" id="PF13812">
    <property type="entry name" value="PPR_3"/>
    <property type="match status" value="2"/>
</dbReference>
<dbReference type="GO" id="GO:0009982">
    <property type="term" value="F:pseudouridine synthase activity"/>
    <property type="evidence" value="ECO:0007669"/>
    <property type="project" value="InterPro"/>
</dbReference>
<feature type="domain" description="PDZ" evidence="4">
    <location>
        <begin position="718"/>
        <end position="781"/>
    </location>
</feature>
<dbReference type="Pfam" id="PF00849">
    <property type="entry name" value="PseudoU_synth_2"/>
    <property type="match status" value="1"/>
</dbReference>
<dbReference type="SUPFAM" id="SSF50156">
    <property type="entry name" value="PDZ domain-like"/>
    <property type="match status" value="1"/>
</dbReference>
<keyword evidence="6" id="KW-1185">Reference proteome</keyword>
<dbReference type="InterPro" id="IPR036034">
    <property type="entry name" value="PDZ_sf"/>
</dbReference>
<dbReference type="PROSITE" id="PS51375">
    <property type="entry name" value="PPR"/>
    <property type="match status" value="4"/>
</dbReference>
<dbReference type="EMBL" id="CAJNIZ010006280">
    <property type="protein sequence ID" value="CAE7248636.1"/>
    <property type="molecule type" value="Genomic_DNA"/>
</dbReference>
<dbReference type="Proteomes" id="UP000649617">
    <property type="component" value="Unassembled WGS sequence"/>
</dbReference>
<dbReference type="Gene3D" id="3.30.2350.10">
    <property type="entry name" value="Pseudouridine synthase"/>
    <property type="match status" value="1"/>
</dbReference>
<dbReference type="NCBIfam" id="TIGR00756">
    <property type="entry name" value="PPR"/>
    <property type="match status" value="3"/>
</dbReference>
<reference evidence="5" key="1">
    <citation type="submission" date="2021-02" db="EMBL/GenBank/DDBJ databases">
        <authorList>
            <person name="Dougan E. K."/>
            <person name="Rhodes N."/>
            <person name="Thang M."/>
            <person name="Chan C."/>
        </authorList>
    </citation>
    <scope>NUCLEOTIDE SEQUENCE</scope>
</reference>
<evidence type="ECO:0000259" key="4">
    <source>
        <dbReference type="PROSITE" id="PS50106"/>
    </source>
</evidence>
<protein>
    <recommendedName>
        <fullName evidence="4">PDZ domain-containing protein</fullName>
    </recommendedName>
</protein>
<dbReference type="AlphaFoldDB" id="A0A812LKW1"/>
<dbReference type="InterPro" id="IPR006145">
    <property type="entry name" value="PsdUridine_synth_RsuA/RluA"/>
</dbReference>
<evidence type="ECO:0000256" key="1">
    <source>
        <dbReference type="ARBA" id="ARBA00022737"/>
    </source>
</evidence>
<accession>A0A812LKW1</accession>
<feature type="compositionally biased region" description="Basic residues" evidence="3">
    <location>
        <begin position="30"/>
        <end position="40"/>
    </location>
</feature>
<dbReference type="InterPro" id="IPR011990">
    <property type="entry name" value="TPR-like_helical_dom_sf"/>
</dbReference>
<feature type="repeat" description="PPR" evidence="2">
    <location>
        <begin position="251"/>
        <end position="285"/>
    </location>
</feature>
<evidence type="ECO:0000313" key="5">
    <source>
        <dbReference type="EMBL" id="CAE7248636.1"/>
    </source>
</evidence>
<dbReference type="GO" id="GO:0001522">
    <property type="term" value="P:pseudouridine synthesis"/>
    <property type="evidence" value="ECO:0007669"/>
    <property type="project" value="InterPro"/>
</dbReference>
<dbReference type="Pfam" id="PF01535">
    <property type="entry name" value="PPR"/>
    <property type="match status" value="1"/>
</dbReference>
<feature type="repeat" description="PPR" evidence="2">
    <location>
        <begin position="216"/>
        <end position="250"/>
    </location>
</feature>
<sequence>MFQADGCTRHLHALRAAPWLRDEPSAEQPKRRKAPRRGRGRSAEAVLKALVVLGPHPRQADVFGACRPALASWERNPRATTSVLVGLARRGLWDTALKVTRFMEHCGLEVNCFHFTSVISACEKKGKWEMALTVLGRMKEEEILPSEVTYNAAISACAKGDAWPAALQLLEELRMDGCMPDSITYNAASSACAAAGLWNLSLILLQDMYESTVPANSITFSTLLSACNNAKQWQRAISILFGMPAQTCMPDKICYTAVISACEKAGEWNKALGCFSHMDVHTVEKDEICFNSAISACVRARSWSQALRLALEMEAVPIAVNGILWGGVSTAMQQSSQSVALLSSRLCREWASQQRTSHTSLDFVASRLGADESEHEVQVLCQANGVLAAFKPTGLSSEAALQRLSHLLSLQGYKGQLSRASRLDGATSGVMPVALGEPGSPAANWLNYQFAARMVSKEYVCLCAGLPLGSRGTQGVVIAGLATQRMQASQLKVAWTSSGKEARTEYEVGEVFSLPDDVDALHADSVLMLLQVKPLTGRTHQIRSHLAGIGRPIVGDRAYDGLAPGWCPRLFLHCRRISVRDLDNMLFEPVVGLGSNLPEFDHRFFGRIMASIPPADVEAVQQSYPVQVSQNCSGPRPKLLQPPQLEVQSAAVFMHVQLQAAFFEIDMGNSACCTGAEASAENEQKELTRKEAVPGAPDLPGPDVAAPIAAQASPGEYLIQLDKSTGAKLGIDVDHKDGETLLIEVINEGLVMDWNNANSKDRVTVGDRIVEVNGINKDVLQLVDECKKNQVLTLKLRRGQ</sequence>
<dbReference type="PROSITE" id="PS50106">
    <property type="entry name" value="PDZ"/>
    <property type="match status" value="1"/>
</dbReference>
<dbReference type="SUPFAM" id="SSF55120">
    <property type="entry name" value="Pseudouridine synthase"/>
    <property type="match status" value="1"/>
</dbReference>
<evidence type="ECO:0000256" key="3">
    <source>
        <dbReference type="SAM" id="MobiDB-lite"/>
    </source>
</evidence>
<organism evidence="5 6">
    <name type="scientific">Symbiodinium pilosum</name>
    <name type="common">Dinoflagellate</name>
    <dbReference type="NCBI Taxonomy" id="2952"/>
    <lineage>
        <taxon>Eukaryota</taxon>
        <taxon>Sar</taxon>
        <taxon>Alveolata</taxon>
        <taxon>Dinophyceae</taxon>
        <taxon>Suessiales</taxon>
        <taxon>Symbiodiniaceae</taxon>
        <taxon>Symbiodinium</taxon>
    </lineage>
</organism>
<name>A0A812LKW1_SYMPI</name>
<dbReference type="Gene3D" id="2.30.42.10">
    <property type="match status" value="1"/>
</dbReference>
<dbReference type="OrthoDB" id="424794at2759"/>
<evidence type="ECO:0000313" key="6">
    <source>
        <dbReference type="Proteomes" id="UP000649617"/>
    </source>
</evidence>